<evidence type="ECO:0000256" key="7">
    <source>
        <dbReference type="ARBA" id="ARBA00022837"/>
    </source>
</evidence>
<protein>
    <recommendedName>
        <fullName evidence="3">Probable pectate lyase C</fullName>
    </recommendedName>
</protein>
<dbReference type="PROSITE" id="PS00018">
    <property type="entry name" value="EF_HAND_1"/>
    <property type="match status" value="1"/>
</dbReference>
<dbReference type="EMBL" id="SJPQ01000004">
    <property type="protein sequence ID" value="TWT86485.1"/>
    <property type="molecule type" value="Genomic_DNA"/>
</dbReference>
<proteinExistence type="inferred from homology"/>
<name>A0A5C5ZH99_9BACT</name>
<evidence type="ECO:0000256" key="2">
    <source>
        <dbReference type="ARBA" id="ARBA00004613"/>
    </source>
</evidence>
<comment type="subcellular location">
    <subcellularLocation>
        <location evidence="2">Secreted</location>
    </subcellularLocation>
</comment>
<dbReference type="PANTHER" id="PTHR40088">
    <property type="entry name" value="PECTATE LYASE (EUROFUNG)"/>
    <property type="match status" value="1"/>
</dbReference>
<dbReference type="AlphaFoldDB" id="A0A5C5ZH99"/>
<evidence type="ECO:0000313" key="12">
    <source>
        <dbReference type="EMBL" id="TWT86485.1"/>
    </source>
</evidence>
<keyword evidence="6 10" id="KW-0732">Signal</keyword>
<evidence type="ECO:0000256" key="3">
    <source>
        <dbReference type="ARBA" id="ARBA00016512"/>
    </source>
</evidence>
<evidence type="ECO:0000256" key="5">
    <source>
        <dbReference type="ARBA" id="ARBA00022723"/>
    </source>
</evidence>
<evidence type="ECO:0000256" key="10">
    <source>
        <dbReference type="SAM" id="SignalP"/>
    </source>
</evidence>
<evidence type="ECO:0000256" key="8">
    <source>
        <dbReference type="ARBA" id="ARBA00023239"/>
    </source>
</evidence>
<dbReference type="InterPro" id="IPR018247">
    <property type="entry name" value="EF_Hand_1_Ca_BS"/>
</dbReference>
<dbReference type="InterPro" id="IPR011050">
    <property type="entry name" value="Pectin_lyase_fold/virulence"/>
</dbReference>
<evidence type="ECO:0000313" key="13">
    <source>
        <dbReference type="Proteomes" id="UP000315440"/>
    </source>
</evidence>
<dbReference type="SUPFAM" id="SSF51126">
    <property type="entry name" value="Pectin lyase-like"/>
    <property type="match status" value="1"/>
</dbReference>
<keyword evidence="7" id="KW-0106">Calcium</keyword>
<keyword evidence="13" id="KW-1185">Reference proteome</keyword>
<feature type="domain" description="Pel9A-like right handed beta-helix region" evidence="11">
    <location>
        <begin position="143"/>
        <end position="316"/>
    </location>
</feature>
<gene>
    <name evidence="12" type="primary">pelL_3</name>
    <name evidence="12" type="ORF">Mal64_33100</name>
</gene>
<dbReference type="Proteomes" id="UP000315440">
    <property type="component" value="Unassembled WGS sequence"/>
</dbReference>
<dbReference type="Pfam" id="PF22842">
    <property type="entry name" value="Pel9A-like_beta_helix"/>
    <property type="match status" value="1"/>
</dbReference>
<keyword evidence="8 12" id="KW-0456">Lyase</keyword>
<organism evidence="12 13">
    <name type="scientific">Pseudobythopirellula maris</name>
    <dbReference type="NCBI Taxonomy" id="2527991"/>
    <lineage>
        <taxon>Bacteria</taxon>
        <taxon>Pseudomonadati</taxon>
        <taxon>Planctomycetota</taxon>
        <taxon>Planctomycetia</taxon>
        <taxon>Pirellulales</taxon>
        <taxon>Lacipirellulaceae</taxon>
        <taxon>Pseudobythopirellula</taxon>
    </lineage>
</organism>
<sequence length="507" mass="54349" precursor="true">MMNKTNLNKCVACAALLLLAVPLSAAEYFIAPGGSNGGSGAIGSPWGTFDYAIDQIGPGDTLFVRGGVYDLDERIRIQDAGTENSPIRIWAYQDETPVLDFDSMTVDWGGSSGRGIQVDEDADWVHLRGLTIQNARDNGVWGGSDHSIYERLTTRWNGDSGMQLSGPASHNLILNGDSYENYDPSKNGENADGFAIKFDELGPGNVVRGARAWGNSDDGWDMWESVVGGVLVEDSWSFSNGRILPGFYEKELLEDNDLTPGSFNGDGNGFKLGQDSGAHVLNRVVVWDNEERGIDVNGNGFGVIVANSTVFDSKRNWQFDEESFETTNQHILVNNVSYAGSSSDNFDSGVDSFSNTWDGGVSASAADFLSLDDTIARGPRQADGSLPYSDFLRLAPGSDLIDAGVNLPTIGLGYSLPFSGAAPDLGAYESGVYGDYNSDGVVDAADFTVWRDGLGGAYTAADYDVWVEHFGRTSATPPPSGTQSVPEPTALLLAVMAAFARSRRTYR</sequence>
<evidence type="ECO:0000256" key="9">
    <source>
        <dbReference type="ARBA" id="ARBA00038263"/>
    </source>
</evidence>
<dbReference type="PANTHER" id="PTHR40088:SF1">
    <property type="entry name" value="PECTATE LYASE PEL9"/>
    <property type="match status" value="1"/>
</dbReference>
<evidence type="ECO:0000259" key="11">
    <source>
        <dbReference type="Pfam" id="PF22842"/>
    </source>
</evidence>
<keyword evidence="4" id="KW-0964">Secreted</keyword>
<feature type="signal peptide" evidence="10">
    <location>
        <begin position="1"/>
        <end position="25"/>
    </location>
</feature>
<dbReference type="Gene3D" id="2.160.20.10">
    <property type="entry name" value="Single-stranded right-handed beta-helix, Pectin lyase-like"/>
    <property type="match status" value="1"/>
</dbReference>
<evidence type="ECO:0000256" key="4">
    <source>
        <dbReference type="ARBA" id="ARBA00022525"/>
    </source>
</evidence>
<comment type="cofactor">
    <cofactor evidence="1">
        <name>Ca(2+)</name>
        <dbReference type="ChEBI" id="CHEBI:29108"/>
    </cofactor>
</comment>
<evidence type="ECO:0000256" key="6">
    <source>
        <dbReference type="ARBA" id="ARBA00022729"/>
    </source>
</evidence>
<feature type="chain" id="PRO_5022926467" description="Probable pectate lyase C" evidence="10">
    <location>
        <begin position="26"/>
        <end position="507"/>
    </location>
</feature>
<dbReference type="GO" id="GO:0046872">
    <property type="term" value="F:metal ion binding"/>
    <property type="evidence" value="ECO:0007669"/>
    <property type="project" value="UniProtKB-KW"/>
</dbReference>
<dbReference type="InterPro" id="IPR012334">
    <property type="entry name" value="Pectin_lyas_fold"/>
</dbReference>
<keyword evidence="5" id="KW-0479">Metal-binding</keyword>
<comment type="similarity">
    <text evidence="9">Belongs to the polysaccharide lyase 9 family.</text>
</comment>
<comment type="caution">
    <text evidence="12">The sequence shown here is derived from an EMBL/GenBank/DDBJ whole genome shotgun (WGS) entry which is preliminary data.</text>
</comment>
<dbReference type="GO" id="GO:0016837">
    <property type="term" value="F:carbon-oxygen lyase activity, acting on polysaccharides"/>
    <property type="evidence" value="ECO:0007669"/>
    <property type="project" value="TreeGrafter"/>
</dbReference>
<reference evidence="12 13" key="1">
    <citation type="submission" date="2019-02" db="EMBL/GenBank/DDBJ databases">
        <title>Deep-cultivation of Planctomycetes and their phenomic and genomic characterization uncovers novel biology.</title>
        <authorList>
            <person name="Wiegand S."/>
            <person name="Jogler M."/>
            <person name="Boedeker C."/>
            <person name="Pinto D."/>
            <person name="Vollmers J."/>
            <person name="Rivas-Marin E."/>
            <person name="Kohn T."/>
            <person name="Peeters S.H."/>
            <person name="Heuer A."/>
            <person name="Rast P."/>
            <person name="Oberbeckmann S."/>
            <person name="Bunk B."/>
            <person name="Jeske O."/>
            <person name="Meyerdierks A."/>
            <person name="Storesund J.E."/>
            <person name="Kallscheuer N."/>
            <person name="Luecker S."/>
            <person name="Lage O.M."/>
            <person name="Pohl T."/>
            <person name="Merkel B.J."/>
            <person name="Hornburger P."/>
            <person name="Mueller R.-W."/>
            <person name="Bruemmer F."/>
            <person name="Labrenz M."/>
            <person name="Spormann A.M."/>
            <person name="Op Den Camp H."/>
            <person name="Overmann J."/>
            <person name="Amann R."/>
            <person name="Jetten M.S.M."/>
            <person name="Mascher T."/>
            <person name="Medema M.H."/>
            <person name="Devos D.P."/>
            <person name="Kaster A.-K."/>
            <person name="Ovreas L."/>
            <person name="Rohde M."/>
            <person name="Galperin M.Y."/>
            <person name="Jogler C."/>
        </authorList>
    </citation>
    <scope>NUCLEOTIDE SEQUENCE [LARGE SCALE GENOMIC DNA]</scope>
    <source>
        <strain evidence="12 13">Mal64</strain>
    </source>
</reference>
<evidence type="ECO:0000256" key="1">
    <source>
        <dbReference type="ARBA" id="ARBA00001913"/>
    </source>
</evidence>
<accession>A0A5C5ZH99</accession>
<dbReference type="InterPro" id="IPR053868">
    <property type="entry name" value="Pel9A-like_beta_helix"/>
</dbReference>
<dbReference type="GO" id="GO:0005576">
    <property type="term" value="C:extracellular region"/>
    <property type="evidence" value="ECO:0007669"/>
    <property type="project" value="UniProtKB-SubCell"/>
</dbReference>
<dbReference type="InterPro" id="IPR052052">
    <property type="entry name" value="Polysaccharide_Lyase_9"/>
</dbReference>